<dbReference type="InterPro" id="IPR015424">
    <property type="entry name" value="PyrdxlP-dep_Trfase"/>
</dbReference>
<dbReference type="PANTHER" id="PTHR43797">
    <property type="entry name" value="HOMOCYSTEINE/CYSTEINE SYNTHASE"/>
    <property type="match status" value="1"/>
</dbReference>
<evidence type="ECO:0000256" key="1">
    <source>
        <dbReference type="ARBA" id="ARBA00001933"/>
    </source>
</evidence>
<sequence>MPAFVPVWDEQGGSRIPTIHCLAVRAAGVPCLPAPFTPTRGRRVGRGSSLLPSSMLRDLGPALNPFAAFLLMQGLDTLSLRAARHCATARMRRRWRRAALSQNPHVRALTTLRAGAFGGVLNFGVKPLTLLQGDSAHASKVVDLLKLASNLANLGDANTLVIHPASTTHQQLSSARVGYVSVGIEDIIDIVADFENALRIAFDGAS</sequence>
<dbReference type="EMBL" id="JARKIE010000029">
    <property type="protein sequence ID" value="KAJ7697689.1"/>
    <property type="molecule type" value="Genomic_DNA"/>
</dbReference>
<dbReference type="GO" id="GO:0019346">
    <property type="term" value="P:transsulfuration"/>
    <property type="evidence" value="ECO:0007669"/>
    <property type="project" value="InterPro"/>
</dbReference>
<dbReference type="SUPFAM" id="SSF53383">
    <property type="entry name" value="PLP-dependent transferases"/>
    <property type="match status" value="1"/>
</dbReference>
<reference evidence="6" key="1">
    <citation type="submission" date="2023-03" db="EMBL/GenBank/DDBJ databases">
        <title>Massive genome expansion in bonnet fungi (Mycena s.s.) driven by repeated elements and novel gene families across ecological guilds.</title>
        <authorList>
            <consortium name="Lawrence Berkeley National Laboratory"/>
            <person name="Harder C.B."/>
            <person name="Miyauchi S."/>
            <person name="Viragh M."/>
            <person name="Kuo A."/>
            <person name="Thoen E."/>
            <person name="Andreopoulos B."/>
            <person name="Lu D."/>
            <person name="Skrede I."/>
            <person name="Drula E."/>
            <person name="Henrissat B."/>
            <person name="Morin E."/>
            <person name="Kohler A."/>
            <person name="Barry K."/>
            <person name="LaButti K."/>
            <person name="Morin E."/>
            <person name="Salamov A."/>
            <person name="Lipzen A."/>
            <person name="Mereny Z."/>
            <person name="Hegedus B."/>
            <person name="Baldrian P."/>
            <person name="Stursova M."/>
            <person name="Weitz H."/>
            <person name="Taylor A."/>
            <person name="Grigoriev I.V."/>
            <person name="Nagy L.G."/>
            <person name="Martin F."/>
            <person name="Kauserud H."/>
        </authorList>
    </citation>
    <scope>NUCLEOTIDE SEQUENCE</scope>
    <source>
        <strain evidence="6">CBHHK067</strain>
    </source>
</reference>
<dbReference type="GO" id="GO:0030170">
    <property type="term" value="F:pyridoxal phosphate binding"/>
    <property type="evidence" value="ECO:0007669"/>
    <property type="project" value="InterPro"/>
</dbReference>
<name>A0AAD7DRZ9_MYCRO</name>
<dbReference type="GO" id="GO:0006535">
    <property type="term" value="P:cysteine biosynthetic process from serine"/>
    <property type="evidence" value="ECO:0007669"/>
    <property type="project" value="TreeGrafter"/>
</dbReference>
<dbReference type="GO" id="GO:0003961">
    <property type="term" value="F:O-acetylhomoserine aminocarboxypropyltransferase activity"/>
    <property type="evidence" value="ECO:0007669"/>
    <property type="project" value="TreeGrafter"/>
</dbReference>
<evidence type="ECO:0000256" key="4">
    <source>
        <dbReference type="ARBA" id="ARBA00022898"/>
    </source>
</evidence>
<comment type="cofactor">
    <cofactor evidence="1 5">
        <name>pyridoxal 5'-phosphate</name>
        <dbReference type="ChEBI" id="CHEBI:597326"/>
    </cofactor>
</comment>
<gene>
    <name evidence="6" type="ORF">B0H17DRAFT_1197350</name>
</gene>
<dbReference type="GO" id="GO:0071269">
    <property type="term" value="P:L-homocysteine biosynthetic process"/>
    <property type="evidence" value="ECO:0007669"/>
    <property type="project" value="TreeGrafter"/>
</dbReference>
<organism evidence="6 7">
    <name type="scientific">Mycena rosella</name>
    <name type="common">Pink bonnet</name>
    <name type="synonym">Agaricus rosellus</name>
    <dbReference type="NCBI Taxonomy" id="1033263"/>
    <lineage>
        <taxon>Eukaryota</taxon>
        <taxon>Fungi</taxon>
        <taxon>Dikarya</taxon>
        <taxon>Basidiomycota</taxon>
        <taxon>Agaricomycotina</taxon>
        <taxon>Agaricomycetes</taxon>
        <taxon>Agaricomycetidae</taxon>
        <taxon>Agaricales</taxon>
        <taxon>Marasmiineae</taxon>
        <taxon>Mycenaceae</taxon>
        <taxon>Mycena</taxon>
    </lineage>
</organism>
<keyword evidence="4 5" id="KW-0663">Pyridoxal phosphate</keyword>
<dbReference type="Proteomes" id="UP001221757">
    <property type="component" value="Unassembled WGS sequence"/>
</dbReference>
<dbReference type="GO" id="GO:0005737">
    <property type="term" value="C:cytoplasm"/>
    <property type="evidence" value="ECO:0007669"/>
    <property type="project" value="TreeGrafter"/>
</dbReference>
<keyword evidence="3" id="KW-0808">Transferase</keyword>
<dbReference type="InterPro" id="IPR006235">
    <property type="entry name" value="OAc-hSer/O-AcSer_sulfhydrylase"/>
</dbReference>
<keyword evidence="7" id="KW-1185">Reference proteome</keyword>
<dbReference type="GO" id="GO:0004124">
    <property type="term" value="F:cysteine synthase activity"/>
    <property type="evidence" value="ECO:0007669"/>
    <property type="project" value="TreeGrafter"/>
</dbReference>
<dbReference type="Gene3D" id="3.90.1150.10">
    <property type="entry name" value="Aspartate Aminotransferase, domain 1"/>
    <property type="match status" value="1"/>
</dbReference>
<comment type="caution">
    <text evidence="6">The sequence shown here is derived from an EMBL/GenBank/DDBJ whole genome shotgun (WGS) entry which is preliminary data.</text>
</comment>
<evidence type="ECO:0000256" key="2">
    <source>
        <dbReference type="ARBA" id="ARBA00009077"/>
    </source>
</evidence>
<comment type="similarity">
    <text evidence="2 5">Belongs to the trans-sulfuration enzymes family.</text>
</comment>
<evidence type="ECO:0000313" key="7">
    <source>
        <dbReference type="Proteomes" id="UP001221757"/>
    </source>
</evidence>
<accession>A0AAD7DRZ9</accession>
<proteinExistence type="inferred from homology"/>
<dbReference type="PANTHER" id="PTHR43797:SF2">
    <property type="entry name" value="HOMOCYSTEINE_CYSTEINE SYNTHASE"/>
    <property type="match status" value="1"/>
</dbReference>
<dbReference type="InterPro" id="IPR000277">
    <property type="entry name" value="Cys/Met-Metab_PyrdxlP-dep_enz"/>
</dbReference>
<evidence type="ECO:0000256" key="3">
    <source>
        <dbReference type="ARBA" id="ARBA00022679"/>
    </source>
</evidence>
<dbReference type="InterPro" id="IPR015422">
    <property type="entry name" value="PyrdxlP-dep_Trfase_small"/>
</dbReference>
<evidence type="ECO:0000313" key="6">
    <source>
        <dbReference type="EMBL" id="KAJ7697689.1"/>
    </source>
</evidence>
<protein>
    <submittedName>
        <fullName evidence="6">Cys/Met metabolism PLP-dependent enzyme-domain-containing protein</fullName>
    </submittedName>
</protein>
<dbReference type="Pfam" id="PF01053">
    <property type="entry name" value="Cys_Met_Meta_PP"/>
    <property type="match status" value="1"/>
</dbReference>
<dbReference type="AlphaFoldDB" id="A0AAD7DRZ9"/>
<evidence type="ECO:0000256" key="5">
    <source>
        <dbReference type="RuleBase" id="RU362118"/>
    </source>
</evidence>